<dbReference type="PROSITE" id="PS00041">
    <property type="entry name" value="HTH_ARAC_FAMILY_1"/>
    <property type="match status" value="1"/>
</dbReference>
<evidence type="ECO:0000256" key="1">
    <source>
        <dbReference type="ARBA" id="ARBA00023015"/>
    </source>
</evidence>
<dbReference type="Proteomes" id="UP001589619">
    <property type="component" value="Unassembled WGS sequence"/>
</dbReference>
<keyword evidence="3" id="KW-0804">Transcription</keyword>
<protein>
    <submittedName>
        <fullName evidence="5">Helix-turn-helix domain-containing protein</fullName>
    </submittedName>
</protein>
<name>A0ABV5W1V8_9BACL</name>
<dbReference type="PANTHER" id="PTHR43280">
    <property type="entry name" value="ARAC-FAMILY TRANSCRIPTIONAL REGULATOR"/>
    <property type="match status" value="1"/>
</dbReference>
<comment type="caution">
    <text evidence="5">The sequence shown here is derived from an EMBL/GenBank/DDBJ whole genome shotgun (WGS) entry which is preliminary data.</text>
</comment>
<feature type="domain" description="HTH araC/xylS-type" evidence="4">
    <location>
        <begin position="155"/>
        <end position="257"/>
    </location>
</feature>
<gene>
    <name evidence="5" type="ORF">ACFFNY_23505</name>
</gene>
<accession>A0ABV5W1V8</accession>
<sequence length="260" mass="30730">MYWERKEKFLLYEDIDENWTMYAVENGSFYYEIGEEQGTASLGDIVICPPRTPFKRVVISPLSFHNIKVELRRPDQETQLEQHEDPLFPGRKVSIVDLERLRFNFDRLKFPKLRATPSGRRKISHHILDIWYLICDEWDDANQTLAHAMPHTADDPDMTWAAQELKRQAFEELQIKHLATALGLTHTQFTIRFKKVYCTTPHKYMTSLRVEKACTLLLETQMNLNQISECCGYQNGYYLNRVFTKEMGMTPGKYRKMHQI</sequence>
<proteinExistence type="predicted"/>
<dbReference type="InterPro" id="IPR018060">
    <property type="entry name" value="HTH_AraC"/>
</dbReference>
<dbReference type="PROSITE" id="PS01124">
    <property type="entry name" value="HTH_ARAC_FAMILY_2"/>
    <property type="match status" value="1"/>
</dbReference>
<reference evidence="5 6" key="1">
    <citation type="submission" date="2024-09" db="EMBL/GenBank/DDBJ databases">
        <authorList>
            <person name="Sun Q."/>
            <person name="Mori K."/>
        </authorList>
    </citation>
    <scope>NUCLEOTIDE SEQUENCE [LARGE SCALE GENOMIC DNA]</scope>
    <source>
        <strain evidence="5 6">JCM 12520</strain>
    </source>
</reference>
<dbReference type="SMART" id="SM00342">
    <property type="entry name" value="HTH_ARAC"/>
    <property type="match status" value="1"/>
</dbReference>
<evidence type="ECO:0000313" key="5">
    <source>
        <dbReference type="EMBL" id="MFB9754546.1"/>
    </source>
</evidence>
<evidence type="ECO:0000259" key="4">
    <source>
        <dbReference type="PROSITE" id="PS01124"/>
    </source>
</evidence>
<dbReference type="RefSeq" id="WP_344909135.1">
    <property type="nucleotide sequence ID" value="NZ_BAAAYO010000008.1"/>
</dbReference>
<dbReference type="InterPro" id="IPR009057">
    <property type="entry name" value="Homeodomain-like_sf"/>
</dbReference>
<dbReference type="InterPro" id="IPR018062">
    <property type="entry name" value="HTH_AraC-typ_CS"/>
</dbReference>
<evidence type="ECO:0000256" key="3">
    <source>
        <dbReference type="ARBA" id="ARBA00023163"/>
    </source>
</evidence>
<keyword evidence="2" id="KW-0238">DNA-binding</keyword>
<organism evidence="5 6">
    <name type="scientific">Paenibacillus hodogayensis</name>
    <dbReference type="NCBI Taxonomy" id="279208"/>
    <lineage>
        <taxon>Bacteria</taxon>
        <taxon>Bacillati</taxon>
        <taxon>Bacillota</taxon>
        <taxon>Bacilli</taxon>
        <taxon>Bacillales</taxon>
        <taxon>Paenibacillaceae</taxon>
        <taxon>Paenibacillus</taxon>
    </lineage>
</organism>
<dbReference type="SUPFAM" id="SSF46689">
    <property type="entry name" value="Homeodomain-like"/>
    <property type="match status" value="1"/>
</dbReference>
<dbReference type="Pfam" id="PF12833">
    <property type="entry name" value="HTH_18"/>
    <property type="match status" value="1"/>
</dbReference>
<dbReference type="EMBL" id="JBHMAG010000016">
    <property type="protein sequence ID" value="MFB9754546.1"/>
    <property type="molecule type" value="Genomic_DNA"/>
</dbReference>
<evidence type="ECO:0000256" key="2">
    <source>
        <dbReference type="ARBA" id="ARBA00023125"/>
    </source>
</evidence>
<keyword evidence="6" id="KW-1185">Reference proteome</keyword>
<evidence type="ECO:0000313" key="6">
    <source>
        <dbReference type="Proteomes" id="UP001589619"/>
    </source>
</evidence>
<dbReference type="PANTHER" id="PTHR43280:SF2">
    <property type="entry name" value="HTH-TYPE TRANSCRIPTIONAL REGULATOR EXSA"/>
    <property type="match status" value="1"/>
</dbReference>
<keyword evidence="1" id="KW-0805">Transcription regulation</keyword>
<dbReference type="Gene3D" id="1.10.10.60">
    <property type="entry name" value="Homeodomain-like"/>
    <property type="match status" value="2"/>
</dbReference>